<proteinExistence type="predicted"/>
<gene>
    <name evidence="6" type="ORF">RJ641_009228</name>
</gene>
<dbReference type="PANTHER" id="PTHR43874">
    <property type="entry name" value="TWO-COMPONENT RESPONSE REGULATOR"/>
    <property type="match status" value="1"/>
</dbReference>
<keyword evidence="2" id="KW-0805">Transcription regulation</keyword>
<name>A0AAN8Z4V3_9MAGN</name>
<comment type="caution">
    <text evidence="6">The sequence shown here is derived from an EMBL/GenBank/DDBJ whole genome shotgun (WGS) entry which is preliminary data.</text>
</comment>
<dbReference type="GO" id="GO:0000160">
    <property type="term" value="P:phosphorelay signal transduction system"/>
    <property type="evidence" value="ECO:0007669"/>
    <property type="project" value="UniProtKB-KW"/>
</dbReference>
<keyword evidence="3" id="KW-0804">Transcription</keyword>
<organism evidence="6 7">
    <name type="scientific">Dillenia turbinata</name>
    <dbReference type="NCBI Taxonomy" id="194707"/>
    <lineage>
        <taxon>Eukaryota</taxon>
        <taxon>Viridiplantae</taxon>
        <taxon>Streptophyta</taxon>
        <taxon>Embryophyta</taxon>
        <taxon>Tracheophyta</taxon>
        <taxon>Spermatophyta</taxon>
        <taxon>Magnoliopsida</taxon>
        <taxon>eudicotyledons</taxon>
        <taxon>Gunneridae</taxon>
        <taxon>Pentapetalae</taxon>
        <taxon>Dilleniales</taxon>
        <taxon>Dilleniaceae</taxon>
        <taxon>Dillenia</taxon>
    </lineage>
</organism>
<evidence type="ECO:0000313" key="6">
    <source>
        <dbReference type="EMBL" id="KAK6924902.1"/>
    </source>
</evidence>
<dbReference type="SMART" id="SM00448">
    <property type="entry name" value="REC"/>
    <property type="match status" value="1"/>
</dbReference>
<dbReference type="GO" id="GO:0009736">
    <property type="term" value="P:cytokinin-activated signaling pathway"/>
    <property type="evidence" value="ECO:0007669"/>
    <property type="project" value="InterPro"/>
</dbReference>
<keyword evidence="7" id="KW-1185">Reference proteome</keyword>
<dbReference type="InterPro" id="IPR045279">
    <property type="entry name" value="ARR-like"/>
</dbReference>
<protein>
    <submittedName>
        <fullName evidence="6">Signal transduction response regulator, receiver domain</fullName>
    </submittedName>
</protein>
<dbReference type="PROSITE" id="PS50110">
    <property type="entry name" value="RESPONSE_REGULATORY"/>
    <property type="match status" value="1"/>
</dbReference>
<dbReference type="AlphaFoldDB" id="A0AAN8Z4V3"/>
<dbReference type="Pfam" id="PF00072">
    <property type="entry name" value="Response_reg"/>
    <property type="match status" value="1"/>
</dbReference>
<dbReference type="PANTHER" id="PTHR43874:SF62">
    <property type="entry name" value="TWO-COMPONENT RESPONSE REGULATOR ARR6"/>
    <property type="match status" value="1"/>
</dbReference>
<accession>A0AAN8Z4V3</accession>
<dbReference type="InterPro" id="IPR001789">
    <property type="entry name" value="Sig_transdc_resp-reg_receiver"/>
</dbReference>
<evidence type="ECO:0000256" key="3">
    <source>
        <dbReference type="ARBA" id="ARBA00023163"/>
    </source>
</evidence>
<dbReference type="EMBL" id="JBAMMX010000016">
    <property type="protein sequence ID" value="KAK6924902.1"/>
    <property type="molecule type" value="Genomic_DNA"/>
</dbReference>
<keyword evidence="4" id="KW-0597">Phosphoprotein</keyword>
<evidence type="ECO:0000256" key="1">
    <source>
        <dbReference type="ARBA" id="ARBA00023012"/>
    </source>
</evidence>
<dbReference type="Gene3D" id="3.40.50.2300">
    <property type="match status" value="1"/>
</dbReference>
<evidence type="ECO:0000313" key="7">
    <source>
        <dbReference type="Proteomes" id="UP001370490"/>
    </source>
</evidence>
<feature type="domain" description="Response regulatory" evidence="5">
    <location>
        <begin position="1"/>
        <end position="114"/>
    </location>
</feature>
<dbReference type="SUPFAM" id="SSF52172">
    <property type="entry name" value="CheY-like"/>
    <property type="match status" value="1"/>
</dbReference>
<evidence type="ECO:0000256" key="2">
    <source>
        <dbReference type="ARBA" id="ARBA00023015"/>
    </source>
</evidence>
<dbReference type="Proteomes" id="UP001370490">
    <property type="component" value="Unassembled WGS sequence"/>
</dbReference>
<sequence>MSLLSMIPLLIGNSSNVCSKSLLVKFLGLDGEEKETTGLDVNLVMTDYSMPGMNGFELLRKIKESSTLKEIPVVIMSSENILTRVDRCLEEGAEEFIVKPVKLSAVKRLKNIPTKGERGQNSNLCEREGTSKVLYNDIVGDKVTMPTPVTEDITPLALAIVVRLGGEVVEKSVAS</sequence>
<evidence type="ECO:0000259" key="5">
    <source>
        <dbReference type="PROSITE" id="PS50110"/>
    </source>
</evidence>
<reference evidence="6 7" key="1">
    <citation type="submission" date="2023-12" db="EMBL/GenBank/DDBJ databases">
        <title>A high-quality genome assembly for Dillenia turbinata (Dilleniales).</title>
        <authorList>
            <person name="Chanderbali A."/>
        </authorList>
    </citation>
    <scope>NUCLEOTIDE SEQUENCE [LARGE SCALE GENOMIC DNA]</scope>
    <source>
        <strain evidence="6">LSX21</strain>
        <tissue evidence="6">Leaf</tissue>
    </source>
</reference>
<feature type="modified residue" description="4-aspartylphosphate" evidence="4">
    <location>
        <position position="47"/>
    </location>
</feature>
<dbReference type="InterPro" id="IPR011006">
    <property type="entry name" value="CheY-like_superfamily"/>
</dbReference>
<evidence type="ECO:0000256" key="4">
    <source>
        <dbReference type="PROSITE-ProRule" id="PRU00169"/>
    </source>
</evidence>
<keyword evidence="1" id="KW-0902">Two-component regulatory system</keyword>